<keyword evidence="1" id="KW-0812">Transmembrane</keyword>
<organism evidence="2">
    <name type="scientific">Rhodosorus marinus</name>
    <dbReference type="NCBI Taxonomy" id="101924"/>
    <lineage>
        <taxon>Eukaryota</taxon>
        <taxon>Rhodophyta</taxon>
        <taxon>Stylonematophyceae</taxon>
        <taxon>Stylonematales</taxon>
        <taxon>Stylonemataceae</taxon>
        <taxon>Rhodosorus</taxon>
    </lineage>
</organism>
<feature type="transmembrane region" description="Helical" evidence="1">
    <location>
        <begin position="114"/>
        <end position="136"/>
    </location>
</feature>
<dbReference type="EMBL" id="HBHW01007484">
    <property type="protein sequence ID" value="CAE0037733.1"/>
    <property type="molecule type" value="Transcribed_RNA"/>
</dbReference>
<protein>
    <recommendedName>
        <fullName evidence="3">DUF4281 domain-containing protein</fullName>
    </recommendedName>
</protein>
<evidence type="ECO:0000313" key="2">
    <source>
        <dbReference type="EMBL" id="CAE0037733.1"/>
    </source>
</evidence>
<accession>A0A7S2ZEK9</accession>
<dbReference type="AlphaFoldDB" id="A0A7S2ZEK9"/>
<dbReference type="Pfam" id="PF14108">
    <property type="entry name" value="ABA4-like"/>
    <property type="match status" value="1"/>
</dbReference>
<feature type="transmembrane region" description="Helical" evidence="1">
    <location>
        <begin position="10"/>
        <end position="30"/>
    </location>
</feature>
<reference evidence="2" key="1">
    <citation type="submission" date="2021-01" db="EMBL/GenBank/DDBJ databases">
        <authorList>
            <person name="Corre E."/>
            <person name="Pelletier E."/>
            <person name="Niang G."/>
            <person name="Scheremetjew M."/>
            <person name="Finn R."/>
            <person name="Kale V."/>
            <person name="Holt S."/>
            <person name="Cochrane G."/>
            <person name="Meng A."/>
            <person name="Brown T."/>
            <person name="Cohen L."/>
        </authorList>
    </citation>
    <scope>NUCLEOTIDE SEQUENCE</scope>
    <source>
        <strain evidence="2">CCMP 769</strain>
    </source>
</reference>
<evidence type="ECO:0008006" key="3">
    <source>
        <dbReference type="Google" id="ProtNLM"/>
    </source>
</evidence>
<evidence type="ECO:0000256" key="1">
    <source>
        <dbReference type="SAM" id="Phobius"/>
    </source>
</evidence>
<sequence>MKHLVITMNLFLRICFGMTLFTWILFTYSPTSGYSRITVGSAVLPFLFSLGIPLVIWKVDIRNLNISSIESLRTYLFGNDDVLLVFVLQYLAYGLLVGSWMALDGARLGIPSYLMVPCLAMTMYLGPFGVFVYACVRYYLRGKVLLYDTLFEEAERAEIRRKDRDV</sequence>
<dbReference type="InterPro" id="IPR025461">
    <property type="entry name" value="ABA4-like"/>
</dbReference>
<keyword evidence="1" id="KW-0472">Membrane</keyword>
<proteinExistence type="predicted"/>
<name>A0A7S2ZEK9_9RHOD</name>
<feature type="transmembrane region" description="Helical" evidence="1">
    <location>
        <begin position="42"/>
        <end position="61"/>
    </location>
</feature>
<feature type="transmembrane region" description="Helical" evidence="1">
    <location>
        <begin position="82"/>
        <end position="102"/>
    </location>
</feature>
<gene>
    <name evidence="2" type="ORF">RMAR00112_LOCUS5684</name>
</gene>
<keyword evidence="1" id="KW-1133">Transmembrane helix</keyword>